<dbReference type="PROSITE" id="PS50089">
    <property type="entry name" value="ZF_RING_2"/>
    <property type="match status" value="1"/>
</dbReference>
<comment type="catalytic activity">
    <reaction evidence="1">
        <text>S-ubiquitinyl-[E2 ubiquitin-conjugating enzyme]-L-cysteine + [acceptor protein]-L-lysine = [E2 ubiquitin-conjugating enzyme]-L-cysteine + N(6)-ubiquitinyl-[acceptor protein]-L-lysine.</text>
        <dbReference type="EC" id="2.3.2.27"/>
    </reaction>
</comment>
<reference evidence="11 12" key="1">
    <citation type="submission" date="2024-02" db="EMBL/GenBank/DDBJ databases">
        <title>High-quality chromosome-scale genome assembly of Pensacola bahiagrass (Paspalum notatum Flugge var. saurae).</title>
        <authorList>
            <person name="Vega J.M."/>
            <person name="Podio M."/>
            <person name="Orjuela J."/>
            <person name="Siena L.A."/>
            <person name="Pessino S.C."/>
            <person name="Combes M.C."/>
            <person name="Mariac C."/>
            <person name="Albertini E."/>
            <person name="Pupilli F."/>
            <person name="Ortiz J.P.A."/>
            <person name="Leblanc O."/>
        </authorList>
    </citation>
    <scope>NUCLEOTIDE SEQUENCE [LARGE SCALE GENOMIC DNA]</scope>
    <source>
        <strain evidence="11">R1</strain>
        <tissue evidence="11">Leaf</tissue>
    </source>
</reference>
<sequence>MPCRPAKSSCIGGESARSSAAMAEQEGAGSYWCHMCGVAVSPAGGEAEIKCPHCHSGFLEEMETARGAAAADDGDGAVPEVYPGADRPSSIWAHAILSTVDNSVRRRRNRRQPELTGDVHDWDDHEFTRRRRRVTAFLRLLHELRERQLQRLEAAAGVALEGDQLTPFGRSLFIGAAGGGGGGGEHGVALGDYFLGPGLDALVQQLAEGDAGRHGTPPAKKEAVEAMPTVEVAGGNGDDTSSCPVCLEDYAAGERAREMPCRHRFHANCIVPWLEMHSSCPVCRFQLPADDNKNSCSGGGGGGYVSVDADHDVVDNGGGDGRPAAGSTGNTEPERVSVAEAEDSGRRLPASIQWLNSLFSPSAPSSGGGSSSSHHWED</sequence>
<evidence type="ECO:0000256" key="5">
    <source>
        <dbReference type="ARBA" id="ARBA00022771"/>
    </source>
</evidence>
<evidence type="ECO:0000256" key="7">
    <source>
        <dbReference type="ARBA" id="ARBA00022833"/>
    </source>
</evidence>
<evidence type="ECO:0000256" key="1">
    <source>
        <dbReference type="ARBA" id="ARBA00000900"/>
    </source>
</evidence>
<dbReference type="Proteomes" id="UP001341281">
    <property type="component" value="Chromosome 04"/>
</dbReference>
<dbReference type="InterPro" id="IPR013083">
    <property type="entry name" value="Znf_RING/FYVE/PHD"/>
</dbReference>
<keyword evidence="5 8" id="KW-0863">Zinc-finger</keyword>
<dbReference type="GO" id="GO:0016567">
    <property type="term" value="P:protein ubiquitination"/>
    <property type="evidence" value="ECO:0007669"/>
    <property type="project" value="TreeGrafter"/>
</dbReference>
<dbReference type="InterPro" id="IPR039525">
    <property type="entry name" value="RNF126-like_zinc-ribbon"/>
</dbReference>
<dbReference type="InterPro" id="IPR001841">
    <property type="entry name" value="Znf_RING"/>
</dbReference>
<name>A0AAQ3WSB2_PASNO</name>
<dbReference type="FunFam" id="3.30.40.10:FF:000022">
    <property type="entry name" value="E3 ubiquitin-protein ligase RING1-like"/>
    <property type="match status" value="1"/>
</dbReference>
<dbReference type="SMART" id="SM00184">
    <property type="entry name" value="RING"/>
    <property type="match status" value="1"/>
</dbReference>
<evidence type="ECO:0000313" key="12">
    <source>
        <dbReference type="Proteomes" id="UP001341281"/>
    </source>
</evidence>
<evidence type="ECO:0000256" key="8">
    <source>
        <dbReference type="PROSITE-ProRule" id="PRU00175"/>
    </source>
</evidence>
<keyword evidence="6" id="KW-0833">Ubl conjugation pathway</keyword>
<dbReference type="Pfam" id="PF13639">
    <property type="entry name" value="zf-RING_2"/>
    <property type="match status" value="1"/>
</dbReference>
<feature type="region of interest" description="Disordered" evidence="9">
    <location>
        <begin position="359"/>
        <end position="378"/>
    </location>
</feature>
<dbReference type="SUPFAM" id="SSF57850">
    <property type="entry name" value="RING/U-box"/>
    <property type="match status" value="1"/>
</dbReference>
<protein>
    <recommendedName>
        <fullName evidence="2">RING-type E3 ubiquitin transferase</fullName>
        <ecNumber evidence="2">2.3.2.27</ecNumber>
    </recommendedName>
</protein>
<proteinExistence type="predicted"/>
<keyword evidence="7" id="KW-0862">Zinc</keyword>
<dbReference type="PANTHER" id="PTHR15710:SF210">
    <property type="entry name" value="RING-TYPE E3 UBIQUITIN TRANSFERASE"/>
    <property type="match status" value="1"/>
</dbReference>
<evidence type="ECO:0000256" key="2">
    <source>
        <dbReference type="ARBA" id="ARBA00012483"/>
    </source>
</evidence>
<gene>
    <name evidence="11" type="ORF">U9M48_020171</name>
</gene>
<dbReference type="GO" id="GO:0005737">
    <property type="term" value="C:cytoplasm"/>
    <property type="evidence" value="ECO:0007669"/>
    <property type="project" value="TreeGrafter"/>
</dbReference>
<evidence type="ECO:0000313" key="11">
    <source>
        <dbReference type="EMBL" id="WVZ71601.1"/>
    </source>
</evidence>
<evidence type="ECO:0000256" key="6">
    <source>
        <dbReference type="ARBA" id="ARBA00022786"/>
    </source>
</evidence>
<accession>A0AAQ3WSB2</accession>
<organism evidence="11 12">
    <name type="scientific">Paspalum notatum var. saurae</name>
    <dbReference type="NCBI Taxonomy" id="547442"/>
    <lineage>
        <taxon>Eukaryota</taxon>
        <taxon>Viridiplantae</taxon>
        <taxon>Streptophyta</taxon>
        <taxon>Embryophyta</taxon>
        <taxon>Tracheophyta</taxon>
        <taxon>Spermatophyta</taxon>
        <taxon>Magnoliopsida</taxon>
        <taxon>Liliopsida</taxon>
        <taxon>Poales</taxon>
        <taxon>Poaceae</taxon>
        <taxon>PACMAD clade</taxon>
        <taxon>Panicoideae</taxon>
        <taxon>Andropogonodae</taxon>
        <taxon>Paspaleae</taxon>
        <taxon>Paspalinae</taxon>
        <taxon>Paspalum</taxon>
    </lineage>
</organism>
<dbReference type="Pfam" id="PF14369">
    <property type="entry name" value="Zn_ribbon_19"/>
    <property type="match status" value="1"/>
</dbReference>
<dbReference type="CDD" id="cd16454">
    <property type="entry name" value="RING-H2_PA-TM-RING"/>
    <property type="match status" value="1"/>
</dbReference>
<dbReference type="PANTHER" id="PTHR15710">
    <property type="entry name" value="E3 UBIQUITIN-PROTEIN LIGASE PRAJA"/>
    <property type="match status" value="1"/>
</dbReference>
<evidence type="ECO:0000256" key="9">
    <source>
        <dbReference type="SAM" id="MobiDB-lite"/>
    </source>
</evidence>
<feature type="region of interest" description="Disordered" evidence="9">
    <location>
        <begin position="309"/>
        <end position="345"/>
    </location>
</feature>
<dbReference type="EMBL" id="CP144748">
    <property type="protein sequence ID" value="WVZ71601.1"/>
    <property type="molecule type" value="Genomic_DNA"/>
</dbReference>
<dbReference type="Gene3D" id="3.30.40.10">
    <property type="entry name" value="Zinc/RING finger domain, C3HC4 (zinc finger)"/>
    <property type="match status" value="1"/>
</dbReference>
<evidence type="ECO:0000256" key="3">
    <source>
        <dbReference type="ARBA" id="ARBA00022679"/>
    </source>
</evidence>
<keyword evidence="4" id="KW-0479">Metal-binding</keyword>
<evidence type="ECO:0000259" key="10">
    <source>
        <dbReference type="PROSITE" id="PS50089"/>
    </source>
</evidence>
<keyword evidence="12" id="KW-1185">Reference proteome</keyword>
<dbReference type="GO" id="GO:0061630">
    <property type="term" value="F:ubiquitin protein ligase activity"/>
    <property type="evidence" value="ECO:0007669"/>
    <property type="project" value="UniProtKB-EC"/>
</dbReference>
<feature type="domain" description="RING-type" evidence="10">
    <location>
        <begin position="243"/>
        <end position="284"/>
    </location>
</feature>
<evidence type="ECO:0000256" key="4">
    <source>
        <dbReference type="ARBA" id="ARBA00022723"/>
    </source>
</evidence>
<dbReference type="AlphaFoldDB" id="A0AAQ3WSB2"/>
<keyword evidence="3" id="KW-0808">Transferase</keyword>
<dbReference type="EC" id="2.3.2.27" evidence="2"/>
<dbReference type="GO" id="GO:0008270">
    <property type="term" value="F:zinc ion binding"/>
    <property type="evidence" value="ECO:0007669"/>
    <property type="project" value="UniProtKB-KW"/>
</dbReference>